<gene>
    <name evidence="2" type="ordered locus">Mcup_0671</name>
</gene>
<organism evidence="2 3">
    <name type="scientific">Metallosphaera cuprina (strain Ar-4)</name>
    <dbReference type="NCBI Taxonomy" id="1006006"/>
    <lineage>
        <taxon>Archaea</taxon>
        <taxon>Thermoproteota</taxon>
        <taxon>Thermoprotei</taxon>
        <taxon>Sulfolobales</taxon>
        <taxon>Sulfolobaceae</taxon>
        <taxon>Metallosphaera</taxon>
    </lineage>
</organism>
<reference evidence="2 3" key="1">
    <citation type="journal article" date="2011" name="J. Bacteriol.">
        <title>Complete genome sequence of Metallosphaera cuprina, a metal sulfide-oxidizing archaeon from a hot spring.</title>
        <authorList>
            <person name="Liu L.J."/>
            <person name="You X.Y."/>
            <person name="Zheng H."/>
            <person name="Wang S."/>
            <person name="Jiang C.Y."/>
            <person name="Liu S.J."/>
        </authorList>
    </citation>
    <scope>NUCLEOTIDE SEQUENCE [LARGE SCALE GENOMIC DNA]</scope>
    <source>
        <strain evidence="2 3">Ar-4</strain>
    </source>
</reference>
<keyword evidence="2" id="KW-0436">Ligase</keyword>
<protein>
    <submittedName>
        <fullName evidence="2">Biotin/lipoate A/B protein ligase</fullName>
    </submittedName>
</protein>
<dbReference type="SUPFAM" id="SSF82649">
    <property type="entry name" value="SufE/NifU"/>
    <property type="match status" value="1"/>
</dbReference>
<accession>F4G1G3</accession>
<dbReference type="PANTHER" id="PTHR43679:SF2">
    <property type="entry name" value="OCTANOYL-[GCVH]:PROTEIN N-OCTANOYLTRANSFERASE"/>
    <property type="match status" value="1"/>
</dbReference>
<dbReference type="eggNOG" id="arCOG01939">
    <property type="taxonomic scope" value="Archaea"/>
</dbReference>
<dbReference type="Proteomes" id="UP000007812">
    <property type="component" value="Chromosome"/>
</dbReference>
<name>F4G1G3_METCR</name>
<dbReference type="KEGG" id="mcn:Mcup_0671"/>
<dbReference type="Gene3D" id="3.30.930.10">
    <property type="entry name" value="Bira Bifunctional Protein, Domain 2"/>
    <property type="match status" value="1"/>
</dbReference>
<dbReference type="AlphaFoldDB" id="F4G1G3"/>
<dbReference type="InterPro" id="IPR045864">
    <property type="entry name" value="aa-tRNA-synth_II/BPL/LPL"/>
</dbReference>
<feature type="domain" description="BPL/LPL catalytic" evidence="1">
    <location>
        <begin position="31"/>
        <end position="222"/>
    </location>
</feature>
<dbReference type="CDD" id="cd16443">
    <property type="entry name" value="LplA"/>
    <property type="match status" value="1"/>
</dbReference>
<evidence type="ECO:0000313" key="2">
    <source>
        <dbReference type="EMBL" id="AEB94776.1"/>
    </source>
</evidence>
<evidence type="ECO:0000259" key="1">
    <source>
        <dbReference type="PROSITE" id="PS51733"/>
    </source>
</evidence>
<keyword evidence="3" id="KW-1185">Reference proteome</keyword>
<dbReference type="eggNOG" id="arCOG03837">
    <property type="taxonomic scope" value="Archaea"/>
</dbReference>
<dbReference type="Pfam" id="PF21948">
    <property type="entry name" value="LplA-B_cat"/>
    <property type="match status" value="1"/>
</dbReference>
<evidence type="ECO:0000313" key="3">
    <source>
        <dbReference type="Proteomes" id="UP000007812"/>
    </source>
</evidence>
<dbReference type="PROSITE" id="PS51733">
    <property type="entry name" value="BPL_LPL_CATALYTIC"/>
    <property type="match status" value="1"/>
</dbReference>
<dbReference type="InterPro" id="IPR050664">
    <property type="entry name" value="Octanoyltrans_LipM/LipL"/>
</dbReference>
<proteinExistence type="predicted"/>
<dbReference type="PATRIC" id="fig|1006006.8.peg.673"/>
<dbReference type="HOGENOM" id="CLU_022986_1_1_2"/>
<dbReference type="GO" id="GO:0016874">
    <property type="term" value="F:ligase activity"/>
    <property type="evidence" value="ECO:0007669"/>
    <property type="project" value="UniProtKB-KW"/>
</dbReference>
<dbReference type="PANTHER" id="PTHR43679">
    <property type="entry name" value="OCTANOYLTRANSFERASE LIPM-RELATED"/>
    <property type="match status" value="1"/>
</dbReference>
<dbReference type="STRING" id="1006006.Mcup_0671"/>
<dbReference type="EMBL" id="CP002656">
    <property type="protein sequence ID" value="AEB94776.1"/>
    <property type="molecule type" value="Genomic_DNA"/>
</dbReference>
<dbReference type="Gene3D" id="3.30.390.50">
    <property type="entry name" value="CO dehydrogenase flavoprotein, C-terminal domain"/>
    <property type="match status" value="1"/>
</dbReference>
<dbReference type="InterPro" id="IPR004143">
    <property type="entry name" value="BPL_LPL_catalytic"/>
</dbReference>
<dbReference type="SUPFAM" id="SSF55681">
    <property type="entry name" value="Class II aaRS and biotin synthetases"/>
    <property type="match status" value="1"/>
</dbReference>
<sequence>MAMTDFRFIIERGPQYRILAGEEALLDSVSEGADPMLRFVIFDPQAILLGYHQSAEQEINLERAKLKGWHIGRRPTGGGTIMMGPGQLGWEIYADSSMLGGSPESAMRKSADAVISTLSKYGVSANFRPKNDVEVQGRKISGLGAFSVGKHISVTGTILVDFDVEEMIETLKLSTEKMKDKVSKAFKDRLTWLGRELGEQVDMEDVIAKAKEAFQQSLGVELEEGYYTEKEKESISELELKYKSHEWVFGLRKSLEGENVRRGEIKLPGGLFRAEVKMAGKGLIESVLITGDFFVEPRRSIYDLEARLKWTRVEDVRSEMLDWFKGVKIIGVDQDKLIEFIEGLVR</sequence>